<dbReference type="GO" id="GO:0005351">
    <property type="term" value="F:carbohydrate:proton symporter activity"/>
    <property type="evidence" value="ECO:0007669"/>
    <property type="project" value="TreeGrafter"/>
</dbReference>
<comment type="catalytic activity">
    <reaction evidence="7">
        <text>myo-inositol(out) + H(+)(out) = myo-inositol(in) + H(+)(in)</text>
        <dbReference type="Rhea" id="RHEA:60364"/>
        <dbReference type="ChEBI" id="CHEBI:15378"/>
        <dbReference type="ChEBI" id="CHEBI:17268"/>
    </reaction>
</comment>
<protein>
    <submittedName>
        <fullName evidence="11">Hexose transporter</fullName>
    </submittedName>
</protein>
<evidence type="ECO:0000313" key="11">
    <source>
        <dbReference type="EMBL" id="KLO14406.1"/>
    </source>
</evidence>
<feature type="transmembrane region" description="Helical" evidence="9">
    <location>
        <begin position="170"/>
        <end position="187"/>
    </location>
</feature>
<accession>A0A0H2SC06</accession>
<evidence type="ECO:0000256" key="9">
    <source>
        <dbReference type="SAM" id="Phobius"/>
    </source>
</evidence>
<dbReference type="PROSITE" id="PS00216">
    <property type="entry name" value="SUGAR_TRANSPORT_1"/>
    <property type="match status" value="1"/>
</dbReference>
<evidence type="ECO:0000256" key="1">
    <source>
        <dbReference type="ARBA" id="ARBA00004141"/>
    </source>
</evidence>
<comment type="similarity">
    <text evidence="2 8">Belongs to the major facilitator superfamily. Sugar transporter (TC 2.A.1.1) family.</text>
</comment>
<dbReference type="GO" id="GO:0016020">
    <property type="term" value="C:membrane"/>
    <property type="evidence" value="ECO:0007669"/>
    <property type="project" value="UniProtKB-SubCell"/>
</dbReference>
<dbReference type="SUPFAM" id="SSF103473">
    <property type="entry name" value="MFS general substrate transporter"/>
    <property type="match status" value="1"/>
</dbReference>
<feature type="transmembrane region" description="Helical" evidence="9">
    <location>
        <begin position="452"/>
        <end position="471"/>
    </location>
</feature>
<dbReference type="NCBIfam" id="TIGR00879">
    <property type="entry name" value="SP"/>
    <property type="match status" value="1"/>
</dbReference>
<dbReference type="InterPro" id="IPR050360">
    <property type="entry name" value="MFS_Sugar_Transporters"/>
</dbReference>
<feature type="transmembrane region" description="Helical" evidence="9">
    <location>
        <begin position="288"/>
        <end position="308"/>
    </location>
</feature>
<keyword evidence="6 9" id="KW-0472">Membrane</keyword>
<feature type="non-terminal residue" evidence="11">
    <location>
        <position position="517"/>
    </location>
</feature>
<proteinExistence type="inferred from homology"/>
<sequence length="517" mass="57341">MGGGAVAVTGDTTGWSHLLDPTRKWYKDRRLFTLNAWIFLFLITSATNGYDGSMMNGLQSVKQWETDFNNPKGSMLGLLNAIQNIGSLGAYPFAPYVSDGIGRRPTVLLGAAIMCAATAIQTASTSVRMFIGARFLIGFGLTFAANAAPMMVTEIAYPPHRAALTSMYNSLWYAGSIIAAWTTYGSFKIPSSWSWRLPSLLQGLPSILQVFLVWFAPESPRWLVSKGRDIQALKTLAYYHANGNEHDPLVQYEFEEIKAAISFDKTVASNVGYKSLFTSPGNRKRLRIIVALAFFSQWSGNGLVSYYLNKVFDAIGITDNTTQLLINGILQIWNLLIALLASFLVERLGRRFLFLTSCVGMLIFFTLQTVCSAIFAQNGSQGAAHSVIAFIFLFYAAYDIAFTPLIVSYTVEILPFQIRAKGFTIFNFAVSLSIIFNQYVNPVALGKLAWKYYIVYCCWIAFELIYCYLFVIETKNRTLEETAALFDGEDALEQIAHEAAAHTGVEVHEDADKSSDS</sequence>
<evidence type="ECO:0000256" key="8">
    <source>
        <dbReference type="RuleBase" id="RU003346"/>
    </source>
</evidence>
<feature type="transmembrane region" description="Helical" evidence="9">
    <location>
        <begin position="352"/>
        <end position="375"/>
    </location>
</feature>
<dbReference type="Pfam" id="PF00083">
    <property type="entry name" value="Sugar_tr"/>
    <property type="match status" value="1"/>
</dbReference>
<dbReference type="InterPro" id="IPR005828">
    <property type="entry name" value="MFS_sugar_transport-like"/>
</dbReference>
<evidence type="ECO:0000256" key="7">
    <source>
        <dbReference type="ARBA" id="ARBA00049119"/>
    </source>
</evidence>
<dbReference type="STRING" id="27342.A0A0H2SC06"/>
<dbReference type="PROSITE" id="PS50850">
    <property type="entry name" value="MFS"/>
    <property type="match status" value="1"/>
</dbReference>
<evidence type="ECO:0000256" key="2">
    <source>
        <dbReference type="ARBA" id="ARBA00010992"/>
    </source>
</evidence>
<dbReference type="InterPro" id="IPR020846">
    <property type="entry name" value="MFS_dom"/>
</dbReference>
<dbReference type="Gene3D" id="1.20.1250.20">
    <property type="entry name" value="MFS general substrate transporter like domains"/>
    <property type="match status" value="1"/>
</dbReference>
<evidence type="ECO:0000256" key="5">
    <source>
        <dbReference type="ARBA" id="ARBA00022989"/>
    </source>
</evidence>
<feature type="transmembrane region" description="Helical" evidence="9">
    <location>
        <begin position="423"/>
        <end position="440"/>
    </location>
</feature>
<dbReference type="PANTHER" id="PTHR48022:SF64">
    <property type="entry name" value="MAJOR FACILITATOR SUPERFAMILY (MFS) PROFILE DOMAIN-CONTAINING PROTEIN"/>
    <property type="match status" value="1"/>
</dbReference>
<name>A0A0H2SC06_9AGAM</name>
<feature type="transmembrane region" description="Helical" evidence="9">
    <location>
        <begin position="129"/>
        <end position="149"/>
    </location>
</feature>
<dbReference type="OrthoDB" id="6133115at2759"/>
<dbReference type="FunFam" id="1.20.1250.20:FF:000117">
    <property type="entry name" value="MFS hexose transporter"/>
    <property type="match status" value="1"/>
</dbReference>
<keyword evidence="5 9" id="KW-1133">Transmembrane helix</keyword>
<organism evidence="11 12">
    <name type="scientific">Schizopora paradoxa</name>
    <dbReference type="NCBI Taxonomy" id="27342"/>
    <lineage>
        <taxon>Eukaryota</taxon>
        <taxon>Fungi</taxon>
        <taxon>Dikarya</taxon>
        <taxon>Basidiomycota</taxon>
        <taxon>Agaricomycotina</taxon>
        <taxon>Agaricomycetes</taxon>
        <taxon>Hymenochaetales</taxon>
        <taxon>Schizoporaceae</taxon>
        <taxon>Schizopora</taxon>
    </lineage>
</organism>
<comment type="subcellular location">
    <subcellularLocation>
        <location evidence="1">Membrane</location>
        <topology evidence="1">Multi-pass membrane protein</topology>
    </subcellularLocation>
</comment>
<dbReference type="InParanoid" id="A0A0H2SC06"/>
<reference evidence="11 12" key="1">
    <citation type="submission" date="2015-04" db="EMBL/GenBank/DDBJ databases">
        <title>Complete genome sequence of Schizopora paradoxa KUC8140, a cosmopolitan wood degrader in East Asia.</title>
        <authorList>
            <consortium name="DOE Joint Genome Institute"/>
            <person name="Min B."/>
            <person name="Park H."/>
            <person name="Jang Y."/>
            <person name="Kim J.-J."/>
            <person name="Kim K.H."/>
            <person name="Pangilinan J."/>
            <person name="Lipzen A."/>
            <person name="Riley R."/>
            <person name="Grigoriev I.V."/>
            <person name="Spatafora J.W."/>
            <person name="Choi I.-G."/>
        </authorList>
    </citation>
    <scope>NUCLEOTIDE SEQUENCE [LARGE SCALE GENOMIC DNA]</scope>
    <source>
        <strain evidence="11 12">KUC8140</strain>
    </source>
</reference>
<dbReference type="InterPro" id="IPR036259">
    <property type="entry name" value="MFS_trans_sf"/>
</dbReference>
<feature type="domain" description="Major facilitator superfamily (MFS) profile" evidence="10">
    <location>
        <begin position="37"/>
        <end position="475"/>
    </location>
</feature>
<dbReference type="PANTHER" id="PTHR48022">
    <property type="entry name" value="PLASTIDIC GLUCOSE TRANSPORTER 4"/>
    <property type="match status" value="1"/>
</dbReference>
<dbReference type="InterPro" id="IPR003663">
    <property type="entry name" value="Sugar/inositol_transpt"/>
</dbReference>
<dbReference type="EMBL" id="KQ085944">
    <property type="protein sequence ID" value="KLO14406.1"/>
    <property type="molecule type" value="Genomic_DNA"/>
</dbReference>
<keyword evidence="4 9" id="KW-0812">Transmembrane</keyword>
<evidence type="ECO:0000313" key="12">
    <source>
        <dbReference type="Proteomes" id="UP000053477"/>
    </source>
</evidence>
<keyword evidence="3 8" id="KW-0813">Transport</keyword>
<dbReference type="AlphaFoldDB" id="A0A0H2SC06"/>
<feature type="transmembrane region" description="Helical" evidence="9">
    <location>
        <begin position="31"/>
        <end position="50"/>
    </location>
</feature>
<evidence type="ECO:0000256" key="6">
    <source>
        <dbReference type="ARBA" id="ARBA00023136"/>
    </source>
</evidence>
<evidence type="ECO:0000259" key="10">
    <source>
        <dbReference type="PROSITE" id="PS50850"/>
    </source>
</evidence>
<dbReference type="Proteomes" id="UP000053477">
    <property type="component" value="Unassembled WGS sequence"/>
</dbReference>
<dbReference type="InterPro" id="IPR005829">
    <property type="entry name" value="Sugar_transporter_CS"/>
</dbReference>
<gene>
    <name evidence="11" type="ORF">SCHPADRAFT_809623</name>
</gene>
<evidence type="ECO:0000256" key="4">
    <source>
        <dbReference type="ARBA" id="ARBA00022692"/>
    </source>
</evidence>
<keyword evidence="12" id="KW-1185">Reference proteome</keyword>
<feature type="transmembrane region" description="Helical" evidence="9">
    <location>
        <begin position="328"/>
        <end position="345"/>
    </location>
</feature>
<feature type="transmembrane region" description="Helical" evidence="9">
    <location>
        <begin position="106"/>
        <end position="123"/>
    </location>
</feature>
<feature type="transmembrane region" description="Helical" evidence="9">
    <location>
        <begin position="387"/>
        <end position="411"/>
    </location>
</feature>
<evidence type="ECO:0000256" key="3">
    <source>
        <dbReference type="ARBA" id="ARBA00022448"/>
    </source>
</evidence>